<dbReference type="SUPFAM" id="SSF56219">
    <property type="entry name" value="DNase I-like"/>
    <property type="match status" value="1"/>
</dbReference>
<accession>A0A438D001</accession>
<dbReference type="InterPro" id="IPR036691">
    <property type="entry name" value="Endo/exonu/phosph_ase_sf"/>
</dbReference>
<protein>
    <submittedName>
        <fullName evidence="1">Uncharacterized protein</fullName>
    </submittedName>
</protein>
<reference evidence="1 2" key="1">
    <citation type="journal article" date="2018" name="PLoS Genet.">
        <title>Population sequencing reveals clonal diversity and ancestral inbreeding in the grapevine cultivar Chardonnay.</title>
        <authorList>
            <person name="Roach M.J."/>
            <person name="Johnson D.L."/>
            <person name="Bohlmann J."/>
            <person name="van Vuuren H.J."/>
            <person name="Jones S.J."/>
            <person name="Pretorius I.S."/>
            <person name="Schmidt S.A."/>
            <person name="Borneman A.R."/>
        </authorList>
    </citation>
    <scope>NUCLEOTIDE SEQUENCE [LARGE SCALE GENOMIC DNA]</scope>
    <source>
        <strain evidence="2">cv. Chardonnay</strain>
        <tissue evidence="1">Leaf</tissue>
    </source>
</reference>
<evidence type="ECO:0000313" key="2">
    <source>
        <dbReference type="Proteomes" id="UP000288805"/>
    </source>
</evidence>
<comment type="caution">
    <text evidence="1">The sequence shown here is derived from an EMBL/GenBank/DDBJ whole genome shotgun (WGS) entry which is preliminary data.</text>
</comment>
<dbReference type="Proteomes" id="UP000288805">
    <property type="component" value="Unassembled WGS sequence"/>
</dbReference>
<dbReference type="AlphaFoldDB" id="A0A438D001"/>
<dbReference type="EMBL" id="QGNW01001878">
    <property type="protein sequence ID" value="RVW28793.1"/>
    <property type="molecule type" value="Genomic_DNA"/>
</dbReference>
<proteinExistence type="predicted"/>
<organism evidence="1 2">
    <name type="scientific">Vitis vinifera</name>
    <name type="common">Grape</name>
    <dbReference type="NCBI Taxonomy" id="29760"/>
    <lineage>
        <taxon>Eukaryota</taxon>
        <taxon>Viridiplantae</taxon>
        <taxon>Streptophyta</taxon>
        <taxon>Embryophyta</taxon>
        <taxon>Tracheophyta</taxon>
        <taxon>Spermatophyta</taxon>
        <taxon>Magnoliopsida</taxon>
        <taxon>eudicotyledons</taxon>
        <taxon>Gunneridae</taxon>
        <taxon>Pentapetalae</taxon>
        <taxon>rosids</taxon>
        <taxon>Vitales</taxon>
        <taxon>Vitaceae</taxon>
        <taxon>Viteae</taxon>
        <taxon>Vitis</taxon>
    </lineage>
</organism>
<sequence>MSQGVAHLELKDESSVGLQANREVVILGDSSGEEKEGLALVKECIGGNLVRDPTEIKDSFNKLVSFSHFVGLPIDDFEEEILELLRRLELRKKRKVTRVIKSLICSLSQPCLSSRNKGAVDVIPFGVYDLVLIEEKETFWNELSDIRGLWNDPWCAGGDFNAVRLPEERRNCQKGLDFYEFSGLLQSILPKPVSDHVPILLDDGGIGKGKTPFRFENTGLKVEDFKKLVRSWFEGCNVQGLFSYILAAKLKALKQDLKVWNKEAFGNVSTKKLATLTQLGCSKCFSRILAELGDWRPSISGLNFDSLSSLESEALEIPFPRRRS</sequence>
<name>A0A438D001_VITVI</name>
<gene>
    <name evidence="1" type="ORF">CK203_108243</name>
</gene>
<evidence type="ECO:0000313" key="1">
    <source>
        <dbReference type="EMBL" id="RVW28793.1"/>
    </source>
</evidence>